<dbReference type="PANTHER" id="PTHR34391:SF2">
    <property type="entry name" value="TRP C-TERMINAL DOMAIN-CONTAINING PROTEIN"/>
    <property type="match status" value="1"/>
</dbReference>
<evidence type="ECO:0000313" key="2">
    <source>
        <dbReference type="EMBL" id="KAG2209412.1"/>
    </source>
</evidence>
<dbReference type="EMBL" id="JAEPRD010000015">
    <property type="protein sequence ID" value="KAG2209412.1"/>
    <property type="molecule type" value="Genomic_DNA"/>
</dbReference>
<dbReference type="InterPro" id="IPR040410">
    <property type="entry name" value="UPF0658_Golgi"/>
</dbReference>
<protein>
    <recommendedName>
        <fullName evidence="4">TRP C-terminal domain-containing protein</fullName>
    </recommendedName>
</protein>
<keyword evidence="3" id="KW-1185">Reference proteome</keyword>
<sequence>MLICTILEAIIVSSHVSVYNELKKDSIIDNEPVTSVNMGQEKPESDVALGLRRLKNENVFFILLSLFQLVLGIDALVRQSVIQLMCHTFFQVLAVVFAAIQVGGTIRKNHDVNALNNPEDPEVVWHFGLALRNEIGLVSVMAIFAFIFMYLCWKLYKQFGWSVYKRIGADINQQKRFRLAQLFLLNLKVDAFFQLVLCVFYAVVMSQEKYYLFAFSERKFIGYIIHIILTVLLIPGLLFARHGVITENKKVMITFSVTQVIMCLDFIFILVDSAGNWVFWNLAVCLAIVLCISTIVLSALVPRNFGKGLKPFMQRLFESEDKKKENQNDNSLLKPGNEWLIDDEEDYPLSYTKSNTA</sequence>
<organism evidence="2 3">
    <name type="scientific">Mucor saturninus</name>
    <dbReference type="NCBI Taxonomy" id="64648"/>
    <lineage>
        <taxon>Eukaryota</taxon>
        <taxon>Fungi</taxon>
        <taxon>Fungi incertae sedis</taxon>
        <taxon>Mucoromycota</taxon>
        <taxon>Mucoromycotina</taxon>
        <taxon>Mucoromycetes</taxon>
        <taxon>Mucorales</taxon>
        <taxon>Mucorineae</taxon>
        <taxon>Mucoraceae</taxon>
        <taxon>Mucor</taxon>
    </lineage>
</organism>
<proteinExistence type="predicted"/>
<feature type="transmembrane region" description="Helical" evidence="1">
    <location>
        <begin position="135"/>
        <end position="156"/>
    </location>
</feature>
<feature type="transmembrane region" description="Helical" evidence="1">
    <location>
        <begin position="251"/>
        <end position="271"/>
    </location>
</feature>
<dbReference type="AlphaFoldDB" id="A0A8H7RFR4"/>
<keyword evidence="1" id="KW-0812">Transmembrane</keyword>
<dbReference type="PANTHER" id="PTHR34391">
    <property type="entry name" value="UPF0658 GOLGI APPARATUS MEMBRANE PROTEIN C1952.10C-RELATED"/>
    <property type="match status" value="1"/>
</dbReference>
<name>A0A8H7RFR4_9FUNG</name>
<feature type="transmembrane region" description="Helical" evidence="1">
    <location>
        <begin position="220"/>
        <end position="239"/>
    </location>
</feature>
<dbReference type="GO" id="GO:0005794">
    <property type="term" value="C:Golgi apparatus"/>
    <property type="evidence" value="ECO:0007669"/>
    <property type="project" value="TreeGrafter"/>
</dbReference>
<evidence type="ECO:0000313" key="3">
    <source>
        <dbReference type="Proteomes" id="UP000603453"/>
    </source>
</evidence>
<dbReference type="Proteomes" id="UP000603453">
    <property type="component" value="Unassembled WGS sequence"/>
</dbReference>
<comment type="caution">
    <text evidence="2">The sequence shown here is derived from an EMBL/GenBank/DDBJ whole genome shotgun (WGS) entry which is preliminary data.</text>
</comment>
<feature type="transmembrane region" description="Helical" evidence="1">
    <location>
        <begin position="182"/>
        <end position="204"/>
    </location>
</feature>
<evidence type="ECO:0000256" key="1">
    <source>
        <dbReference type="SAM" id="Phobius"/>
    </source>
</evidence>
<feature type="transmembrane region" description="Helical" evidence="1">
    <location>
        <begin position="277"/>
        <end position="301"/>
    </location>
</feature>
<reference evidence="2" key="1">
    <citation type="submission" date="2020-12" db="EMBL/GenBank/DDBJ databases">
        <title>Metabolic potential, ecology and presence of endohyphal bacteria is reflected in genomic diversity of Mucoromycotina.</title>
        <authorList>
            <person name="Muszewska A."/>
            <person name="Okrasinska A."/>
            <person name="Steczkiewicz K."/>
            <person name="Drgas O."/>
            <person name="Orlowska M."/>
            <person name="Perlinska-Lenart U."/>
            <person name="Aleksandrzak-Piekarczyk T."/>
            <person name="Szatraj K."/>
            <person name="Zielenkiewicz U."/>
            <person name="Pilsyk S."/>
            <person name="Malc E."/>
            <person name="Mieczkowski P."/>
            <person name="Kruszewska J.S."/>
            <person name="Biernat P."/>
            <person name="Pawlowska J."/>
        </authorList>
    </citation>
    <scope>NUCLEOTIDE SEQUENCE</scope>
    <source>
        <strain evidence="2">WA0000017839</strain>
    </source>
</reference>
<keyword evidence="1" id="KW-0472">Membrane</keyword>
<feature type="transmembrane region" description="Helical" evidence="1">
    <location>
        <begin position="89"/>
        <end position="106"/>
    </location>
</feature>
<accession>A0A8H7RFR4</accession>
<gene>
    <name evidence="2" type="ORF">INT47_008254</name>
</gene>
<evidence type="ECO:0008006" key="4">
    <source>
        <dbReference type="Google" id="ProtNLM"/>
    </source>
</evidence>
<feature type="transmembrane region" description="Helical" evidence="1">
    <location>
        <begin position="59"/>
        <end position="77"/>
    </location>
</feature>
<keyword evidence="1" id="KW-1133">Transmembrane helix</keyword>
<dbReference type="OrthoDB" id="2448307at2759"/>